<proteinExistence type="predicted"/>
<evidence type="ECO:0000256" key="1">
    <source>
        <dbReference type="ARBA" id="ARBA00022723"/>
    </source>
</evidence>
<dbReference type="EMBL" id="SGJD01002672">
    <property type="protein sequence ID" value="KAB0394783.1"/>
    <property type="molecule type" value="Genomic_DNA"/>
</dbReference>
<dbReference type="SUPFAM" id="SSF57903">
    <property type="entry name" value="FYVE/PHD zinc finger"/>
    <property type="match status" value="1"/>
</dbReference>
<evidence type="ECO:0008006" key="8">
    <source>
        <dbReference type="Google" id="ProtNLM"/>
    </source>
</evidence>
<dbReference type="InterPro" id="IPR011011">
    <property type="entry name" value="Znf_FYVE_PHD"/>
</dbReference>
<dbReference type="Proteomes" id="UP000437017">
    <property type="component" value="Unassembled WGS sequence"/>
</dbReference>
<dbReference type="InterPro" id="IPR000306">
    <property type="entry name" value="Znf_FYVE"/>
</dbReference>
<dbReference type="InterPro" id="IPR013083">
    <property type="entry name" value="Znf_RING/FYVE/PHD"/>
</dbReference>
<protein>
    <recommendedName>
        <fullName evidence="8">FYVE zinc finger domain-containing protein</fullName>
    </recommendedName>
</protein>
<name>A0A643C3C5_BALPH</name>
<dbReference type="AlphaFoldDB" id="A0A643C3C5"/>
<sequence>SGHALDTEKLVLSCTQTQSFGSQVGVEEPQWVPDQECLKCAQCNRKFNLIPRKYHCLWGGKVLLPLTAGKSERSETMQSEILFLDRNRHYGTENTYISPAQMLRALKRQRKASGMSLQYSGAGTEDVTQMKGAAGGDSRSNRRQSAVGLAAIYKAARCLHDSWDHR</sequence>
<evidence type="ECO:0000256" key="2">
    <source>
        <dbReference type="ARBA" id="ARBA00022771"/>
    </source>
</evidence>
<keyword evidence="2" id="KW-0863">Zinc-finger</keyword>
<keyword evidence="7" id="KW-1185">Reference proteome</keyword>
<reference evidence="6 7" key="1">
    <citation type="journal article" date="2019" name="PLoS ONE">
        <title>Genomic analyses reveal an absence of contemporary introgressive admixture between fin whales and blue whales, despite known hybrids.</title>
        <authorList>
            <person name="Westbury M.V."/>
            <person name="Petersen B."/>
            <person name="Lorenzen E.D."/>
        </authorList>
    </citation>
    <scope>NUCLEOTIDE SEQUENCE [LARGE SCALE GENOMIC DNA]</scope>
    <source>
        <strain evidence="6">FinWhale-01</strain>
    </source>
</reference>
<dbReference type="Gene3D" id="3.30.40.10">
    <property type="entry name" value="Zinc/RING finger domain, C3HC4 (zinc finger)"/>
    <property type="match status" value="1"/>
</dbReference>
<dbReference type="Pfam" id="PF16696">
    <property type="entry name" value="ZFYVE21_C"/>
    <property type="match status" value="1"/>
</dbReference>
<feature type="non-terminal residue" evidence="6">
    <location>
        <position position="1"/>
    </location>
</feature>
<dbReference type="InterPro" id="IPR052113">
    <property type="entry name" value="FYVE-type_Zinc_Finger"/>
</dbReference>
<evidence type="ECO:0000256" key="3">
    <source>
        <dbReference type="ARBA" id="ARBA00022833"/>
    </source>
</evidence>
<dbReference type="Pfam" id="PF01363">
    <property type="entry name" value="FYVE"/>
    <property type="match status" value="1"/>
</dbReference>
<feature type="domain" description="FYVE zinc finger" evidence="4">
    <location>
        <begin position="30"/>
        <end position="63"/>
    </location>
</feature>
<accession>A0A643C3C5</accession>
<keyword evidence="1" id="KW-0479">Metal-binding</keyword>
<evidence type="ECO:0000313" key="6">
    <source>
        <dbReference type="EMBL" id="KAB0394783.1"/>
    </source>
</evidence>
<evidence type="ECO:0000313" key="7">
    <source>
        <dbReference type="Proteomes" id="UP000437017"/>
    </source>
</evidence>
<organism evidence="6 7">
    <name type="scientific">Balaenoptera physalus</name>
    <name type="common">Fin whale</name>
    <name type="synonym">Balaena physalus</name>
    <dbReference type="NCBI Taxonomy" id="9770"/>
    <lineage>
        <taxon>Eukaryota</taxon>
        <taxon>Metazoa</taxon>
        <taxon>Chordata</taxon>
        <taxon>Craniata</taxon>
        <taxon>Vertebrata</taxon>
        <taxon>Euteleostomi</taxon>
        <taxon>Mammalia</taxon>
        <taxon>Eutheria</taxon>
        <taxon>Laurasiatheria</taxon>
        <taxon>Artiodactyla</taxon>
        <taxon>Whippomorpha</taxon>
        <taxon>Cetacea</taxon>
        <taxon>Mysticeti</taxon>
        <taxon>Balaenopteridae</taxon>
        <taxon>Balaenoptera</taxon>
    </lineage>
</organism>
<dbReference type="PANTHER" id="PTHR39490:SF8">
    <property type="entry name" value="ZINC FINGER FYVE DOMAIN-CONTAINING PROTEIN 21"/>
    <property type="match status" value="1"/>
</dbReference>
<evidence type="ECO:0000259" key="4">
    <source>
        <dbReference type="Pfam" id="PF01363"/>
    </source>
</evidence>
<comment type="caution">
    <text evidence="6">The sequence shown here is derived from an EMBL/GenBank/DDBJ whole genome shotgun (WGS) entry which is preliminary data.</text>
</comment>
<evidence type="ECO:0000259" key="5">
    <source>
        <dbReference type="Pfam" id="PF16696"/>
    </source>
</evidence>
<gene>
    <name evidence="6" type="ORF">E2I00_014049</name>
</gene>
<dbReference type="OrthoDB" id="660555at2759"/>
<dbReference type="PANTHER" id="PTHR39490">
    <property type="entry name" value="ARRESTIN DOMAIN-CONTAINING PROTEIN D"/>
    <property type="match status" value="1"/>
</dbReference>
<dbReference type="GO" id="GO:0008270">
    <property type="term" value="F:zinc ion binding"/>
    <property type="evidence" value="ECO:0007669"/>
    <property type="project" value="UniProtKB-KW"/>
</dbReference>
<feature type="domain" description="Zinc finger FYVE" evidence="5">
    <location>
        <begin position="64"/>
        <end position="162"/>
    </location>
</feature>
<keyword evidence="3" id="KW-0862">Zinc</keyword>
<dbReference type="InterPro" id="IPR032031">
    <property type="entry name" value="ZFYVE21_C"/>
</dbReference>